<proteinExistence type="predicted"/>
<protein>
    <submittedName>
        <fullName evidence="1">Uncharacterized protein</fullName>
    </submittedName>
</protein>
<evidence type="ECO:0000313" key="2">
    <source>
        <dbReference type="Proteomes" id="UP000183945"/>
    </source>
</evidence>
<dbReference type="AlphaFoldDB" id="A0A1M5H675"/>
<gene>
    <name evidence="1" type="ORF">SAMN05444483_1057</name>
</gene>
<organism evidence="1 2">
    <name type="scientific">Salegentibacter echinorum</name>
    <dbReference type="NCBI Taxonomy" id="1073325"/>
    <lineage>
        <taxon>Bacteria</taxon>
        <taxon>Pseudomonadati</taxon>
        <taxon>Bacteroidota</taxon>
        <taxon>Flavobacteriia</taxon>
        <taxon>Flavobacteriales</taxon>
        <taxon>Flavobacteriaceae</taxon>
        <taxon>Salegentibacter</taxon>
    </lineage>
</organism>
<dbReference type="STRING" id="1073325.SAMN05444483_1057"/>
<name>A0A1M5H675_SALEC</name>
<dbReference type="EMBL" id="FQVT01000005">
    <property type="protein sequence ID" value="SHG11511.1"/>
    <property type="molecule type" value="Genomic_DNA"/>
</dbReference>
<keyword evidence="2" id="KW-1185">Reference proteome</keyword>
<dbReference type="Proteomes" id="UP000183945">
    <property type="component" value="Unassembled WGS sequence"/>
</dbReference>
<evidence type="ECO:0000313" key="1">
    <source>
        <dbReference type="EMBL" id="SHG11511.1"/>
    </source>
</evidence>
<sequence>MLNHATNHIQTRYVQAENNMRIREIINKKTGEKIISFGGEDFENVIPDQHYYDACFVQRMMLQVPEEAKGKKKPTEKGKRILFATAKDCREFINDFRKIEIPQQLLDLLKA</sequence>
<accession>A0A1M5H675</accession>
<reference evidence="2" key="1">
    <citation type="submission" date="2016-11" db="EMBL/GenBank/DDBJ databases">
        <authorList>
            <person name="Varghese N."/>
            <person name="Submissions S."/>
        </authorList>
    </citation>
    <scope>NUCLEOTIDE SEQUENCE [LARGE SCALE GENOMIC DNA]</scope>
    <source>
        <strain evidence="2">DSM 24579</strain>
    </source>
</reference>